<accession>A0ABS0CGR8</accession>
<evidence type="ECO:0000313" key="1">
    <source>
        <dbReference type="EMBL" id="MBF6228692.1"/>
    </source>
</evidence>
<organism evidence="1 2">
    <name type="scientific">Nocardia abscessus</name>
    <dbReference type="NCBI Taxonomy" id="120957"/>
    <lineage>
        <taxon>Bacteria</taxon>
        <taxon>Bacillati</taxon>
        <taxon>Actinomycetota</taxon>
        <taxon>Actinomycetes</taxon>
        <taxon>Mycobacteriales</taxon>
        <taxon>Nocardiaceae</taxon>
        <taxon>Nocardia</taxon>
    </lineage>
</organism>
<reference evidence="1 2" key="1">
    <citation type="submission" date="2020-10" db="EMBL/GenBank/DDBJ databases">
        <title>Identification of Nocardia species via Next-generation sequencing and recognition of intraspecies genetic diversity.</title>
        <authorList>
            <person name="Li P."/>
            <person name="Li P."/>
            <person name="Lu B."/>
        </authorList>
    </citation>
    <scope>NUCLEOTIDE SEQUENCE [LARGE SCALE GENOMIC DNA]</scope>
    <source>
        <strain evidence="1 2">N-11</strain>
    </source>
</reference>
<comment type="caution">
    <text evidence="1">The sequence shown here is derived from an EMBL/GenBank/DDBJ whole genome shotgun (WGS) entry which is preliminary data.</text>
</comment>
<proteinExistence type="predicted"/>
<protein>
    <submittedName>
        <fullName evidence="1">Uncharacterized protein</fullName>
    </submittedName>
</protein>
<dbReference type="RefSeq" id="WP_195035578.1">
    <property type="nucleotide sequence ID" value="NZ_JADLRE010000025.1"/>
</dbReference>
<dbReference type="EMBL" id="JADLRE010000025">
    <property type="protein sequence ID" value="MBF6228692.1"/>
    <property type="molecule type" value="Genomic_DNA"/>
</dbReference>
<keyword evidence="2" id="KW-1185">Reference proteome</keyword>
<gene>
    <name evidence="1" type="ORF">IU470_26750</name>
</gene>
<dbReference type="Proteomes" id="UP000807309">
    <property type="component" value="Unassembled WGS sequence"/>
</dbReference>
<name>A0ABS0CGR8_9NOCA</name>
<sequence>MTETTRMALKKKIITVSSTAPEPATRSSPGWYKLHNDSGGHVSVYRQEWDKPKELFVLAPGATSAEYEAGHEIYILFSESGEWSPITWTGSDLSFSITYHVSGYTTSNQVNNVSSLRLSVSGVDALDAQGGGV</sequence>
<evidence type="ECO:0000313" key="2">
    <source>
        <dbReference type="Proteomes" id="UP000807309"/>
    </source>
</evidence>